<dbReference type="Gene3D" id="3.40.50.1360">
    <property type="match status" value="1"/>
</dbReference>
<keyword evidence="2 3" id="KW-0413">Isomerase</keyword>
<gene>
    <name evidence="3" type="primary">rpiA</name>
    <name evidence="4" type="ORF">SAMN04487974_10297</name>
</gene>
<dbReference type="GO" id="GO:0004751">
    <property type="term" value="F:ribose-5-phosphate isomerase activity"/>
    <property type="evidence" value="ECO:0007669"/>
    <property type="project" value="UniProtKB-UniRule"/>
</dbReference>
<comment type="function">
    <text evidence="3">Catalyzes the reversible conversion of ribose-5-phosphate to ribulose 5-phosphate.</text>
</comment>
<dbReference type="InterPro" id="IPR020672">
    <property type="entry name" value="Ribose5P_isomerase_typA_subgr"/>
</dbReference>
<name>A0A1G7TFD7_9HYPH</name>
<dbReference type="Pfam" id="PF06026">
    <property type="entry name" value="Rib_5-P_isom_A"/>
    <property type="match status" value="1"/>
</dbReference>
<dbReference type="NCBIfam" id="TIGR00021">
    <property type="entry name" value="rpiA"/>
    <property type="match status" value="1"/>
</dbReference>
<dbReference type="Proteomes" id="UP000199495">
    <property type="component" value="Unassembled WGS sequence"/>
</dbReference>
<proteinExistence type="inferred from homology"/>
<evidence type="ECO:0000256" key="3">
    <source>
        <dbReference type="HAMAP-Rule" id="MF_00170"/>
    </source>
</evidence>
<protein>
    <recommendedName>
        <fullName evidence="3">Ribose-5-phosphate isomerase A</fullName>
        <ecNumber evidence="3">5.3.1.6</ecNumber>
    </recommendedName>
    <alternativeName>
        <fullName evidence="3">Phosphoriboisomerase A</fullName>
        <shortName evidence="3">PRI</shortName>
    </alternativeName>
</protein>
<dbReference type="EC" id="5.3.1.6" evidence="3"/>
<feature type="active site" description="Proton acceptor" evidence="3">
    <location>
        <position position="104"/>
    </location>
</feature>
<dbReference type="AlphaFoldDB" id="A0A1G7TFD7"/>
<dbReference type="CDD" id="cd01398">
    <property type="entry name" value="RPI_A"/>
    <property type="match status" value="1"/>
</dbReference>
<evidence type="ECO:0000313" key="5">
    <source>
        <dbReference type="Proteomes" id="UP000199495"/>
    </source>
</evidence>
<evidence type="ECO:0000313" key="4">
    <source>
        <dbReference type="EMBL" id="SDG34028.1"/>
    </source>
</evidence>
<dbReference type="InterPro" id="IPR004788">
    <property type="entry name" value="Ribose5P_isomerase_type_A"/>
</dbReference>
<dbReference type="SUPFAM" id="SSF75445">
    <property type="entry name" value="D-ribose-5-phosphate isomerase (RpiA), lid domain"/>
    <property type="match status" value="1"/>
</dbReference>
<comment type="similarity">
    <text evidence="3">Belongs to the ribose 5-phosphate isomerase family.</text>
</comment>
<dbReference type="EMBL" id="FNCS01000002">
    <property type="protein sequence ID" value="SDG34028.1"/>
    <property type="molecule type" value="Genomic_DNA"/>
</dbReference>
<comment type="pathway">
    <text evidence="3">Carbohydrate degradation; pentose phosphate pathway; D-ribose 5-phosphate from D-ribulose 5-phosphate (non-oxidative stage): step 1/1.</text>
</comment>
<organism evidence="4 5">
    <name type="scientific">Pelagibacterium luteolum</name>
    <dbReference type="NCBI Taxonomy" id="440168"/>
    <lineage>
        <taxon>Bacteria</taxon>
        <taxon>Pseudomonadati</taxon>
        <taxon>Pseudomonadota</taxon>
        <taxon>Alphaproteobacteria</taxon>
        <taxon>Hyphomicrobiales</taxon>
        <taxon>Devosiaceae</taxon>
        <taxon>Pelagibacterium</taxon>
    </lineage>
</organism>
<dbReference type="OrthoDB" id="5870696at2"/>
<dbReference type="Gene3D" id="3.30.70.260">
    <property type="match status" value="1"/>
</dbReference>
<reference evidence="4 5" key="1">
    <citation type="submission" date="2016-10" db="EMBL/GenBank/DDBJ databases">
        <authorList>
            <person name="de Groot N.N."/>
        </authorList>
    </citation>
    <scope>NUCLEOTIDE SEQUENCE [LARGE SCALE GENOMIC DNA]</scope>
    <source>
        <strain evidence="4 5">CGMCC 1.10267</strain>
    </source>
</reference>
<dbReference type="NCBIfam" id="NF001924">
    <property type="entry name" value="PRK00702.1"/>
    <property type="match status" value="1"/>
</dbReference>
<dbReference type="InterPro" id="IPR037171">
    <property type="entry name" value="NagB/RpiA_transferase-like"/>
</dbReference>
<feature type="binding site" evidence="3">
    <location>
        <begin position="27"/>
        <end position="30"/>
    </location>
    <ligand>
        <name>substrate</name>
    </ligand>
</feature>
<evidence type="ECO:0000256" key="2">
    <source>
        <dbReference type="ARBA" id="ARBA00023235"/>
    </source>
</evidence>
<dbReference type="UniPathway" id="UPA00115">
    <property type="reaction ID" value="UER00412"/>
</dbReference>
<dbReference type="GO" id="GO:0009052">
    <property type="term" value="P:pentose-phosphate shunt, non-oxidative branch"/>
    <property type="evidence" value="ECO:0007669"/>
    <property type="project" value="UniProtKB-UniRule"/>
</dbReference>
<evidence type="ECO:0000256" key="1">
    <source>
        <dbReference type="ARBA" id="ARBA00001713"/>
    </source>
</evidence>
<dbReference type="SUPFAM" id="SSF100950">
    <property type="entry name" value="NagB/RpiA/CoA transferase-like"/>
    <property type="match status" value="1"/>
</dbReference>
<keyword evidence="5" id="KW-1185">Reference proteome</keyword>
<sequence length="235" mass="24555">MSEDLKRKAAEAAMGEVRSGMRIGLGTGSTAKHFVDLLGAEVAKGFECLCVPTSEVTAAQAKSLSIPLTTLEEIDSLDVTIDGADEIDAQFRLIKGGGGALLREKIVAAASAKMVVIADESKLVETLGAYPLPIEINLFGQAATERAILQVMNAHGAQGGKTLRRKADGEPYFTDGGHLIIDASFGRISDAEAISRALLDIPGVVQHGLFIGLCSEAYLATASGTLKLSDSARNI</sequence>
<dbReference type="STRING" id="440168.SAMN04487974_10297"/>
<comment type="catalytic activity">
    <reaction evidence="1 3">
        <text>aldehydo-D-ribose 5-phosphate = D-ribulose 5-phosphate</text>
        <dbReference type="Rhea" id="RHEA:14657"/>
        <dbReference type="ChEBI" id="CHEBI:58121"/>
        <dbReference type="ChEBI" id="CHEBI:58273"/>
        <dbReference type="EC" id="5.3.1.6"/>
    </reaction>
</comment>
<dbReference type="FunFam" id="3.40.50.1360:FF:000001">
    <property type="entry name" value="Ribose-5-phosphate isomerase A"/>
    <property type="match status" value="1"/>
</dbReference>
<dbReference type="InterPro" id="IPR050262">
    <property type="entry name" value="Ribose-5P_isomerase"/>
</dbReference>
<accession>A0A1G7TFD7</accession>
<feature type="binding site" evidence="3">
    <location>
        <begin position="82"/>
        <end position="85"/>
    </location>
    <ligand>
        <name>substrate</name>
    </ligand>
</feature>
<dbReference type="PANTHER" id="PTHR43748">
    <property type="entry name" value="RIBOSE-5-PHOSPHATE ISOMERASE 3, CHLOROPLASTIC-RELATED"/>
    <property type="match status" value="1"/>
</dbReference>
<feature type="binding site" evidence="3">
    <location>
        <begin position="95"/>
        <end position="98"/>
    </location>
    <ligand>
        <name>substrate</name>
    </ligand>
</feature>
<dbReference type="HAMAP" id="MF_00170">
    <property type="entry name" value="Rib_5P_isom_A"/>
    <property type="match status" value="1"/>
</dbReference>
<dbReference type="PANTHER" id="PTHR43748:SF3">
    <property type="entry name" value="RIBOSE-5-PHOSPHATE ISOMERASE 3, CHLOROPLASTIC-RELATED"/>
    <property type="match status" value="1"/>
</dbReference>
<dbReference type="RefSeq" id="WP_090593645.1">
    <property type="nucleotide sequence ID" value="NZ_FNCS01000002.1"/>
</dbReference>
<comment type="subunit">
    <text evidence="3">Homodimer.</text>
</comment>
<feature type="binding site" evidence="3">
    <location>
        <position position="122"/>
    </location>
    <ligand>
        <name>substrate</name>
    </ligand>
</feature>